<evidence type="ECO:0000256" key="1">
    <source>
        <dbReference type="SAM" id="MobiDB-lite"/>
    </source>
</evidence>
<protein>
    <recommendedName>
        <fullName evidence="2">YcgL domain-containing protein</fullName>
    </recommendedName>
</protein>
<dbReference type="AlphaFoldDB" id="A0A6I6CU87"/>
<dbReference type="PROSITE" id="PS51648">
    <property type="entry name" value="YCGL"/>
    <property type="match status" value="1"/>
</dbReference>
<feature type="domain" description="YcgL" evidence="2">
    <location>
        <begin position="57"/>
        <end position="141"/>
    </location>
</feature>
<dbReference type="Proteomes" id="UP000427716">
    <property type="component" value="Chromosome"/>
</dbReference>
<dbReference type="EMBL" id="CP046415">
    <property type="protein sequence ID" value="QGT77559.1"/>
    <property type="molecule type" value="Genomic_DNA"/>
</dbReference>
<accession>A0A6I6CU87</accession>
<dbReference type="InterPro" id="IPR038068">
    <property type="entry name" value="YcgL-like_sf"/>
</dbReference>
<sequence>MTIARHAIRIPATAARSRSRVTRDATPVGSPACADRQARRNLRQSPAHSLGQARSVMQAHIFKSRKNPDMYLFVREGQDMDELDRMVRERLGELEFVMALDLSEDRELARTDTATVRDHIEKLGFHLQMPPTAENWAHWDNLKAGIRAGQPKPE</sequence>
<organism evidence="3 4">
    <name type="scientific">Guyparkeria halophila</name>
    <dbReference type="NCBI Taxonomy" id="47960"/>
    <lineage>
        <taxon>Bacteria</taxon>
        <taxon>Pseudomonadati</taxon>
        <taxon>Pseudomonadota</taxon>
        <taxon>Gammaproteobacteria</taxon>
        <taxon>Chromatiales</taxon>
        <taxon>Thioalkalibacteraceae</taxon>
        <taxon>Guyparkeria</taxon>
    </lineage>
</organism>
<dbReference type="Gene3D" id="3.10.510.20">
    <property type="entry name" value="YcgL domain"/>
    <property type="match status" value="1"/>
</dbReference>
<reference evidence="3 4" key="1">
    <citation type="submission" date="2019-11" db="EMBL/GenBank/DDBJ databases">
        <authorList>
            <person name="Zhang J."/>
            <person name="Sun C."/>
        </authorList>
    </citation>
    <scope>NUCLEOTIDE SEQUENCE [LARGE SCALE GENOMIC DNA]</scope>
    <source>
        <strain evidence="4">sp2</strain>
    </source>
</reference>
<proteinExistence type="predicted"/>
<dbReference type="PANTHER" id="PTHR38109">
    <property type="entry name" value="PROTEIN YCGL"/>
    <property type="match status" value="1"/>
</dbReference>
<dbReference type="PANTHER" id="PTHR38109:SF1">
    <property type="entry name" value="PROTEIN YCGL"/>
    <property type="match status" value="1"/>
</dbReference>
<feature type="region of interest" description="Disordered" evidence="1">
    <location>
        <begin position="14"/>
        <end position="51"/>
    </location>
</feature>
<dbReference type="KEGG" id="ghl:GM160_00930"/>
<evidence type="ECO:0000313" key="3">
    <source>
        <dbReference type="EMBL" id="QGT77559.1"/>
    </source>
</evidence>
<dbReference type="Pfam" id="PF05166">
    <property type="entry name" value="YcgL"/>
    <property type="match status" value="1"/>
</dbReference>
<keyword evidence="4" id="KW-1185">Reference proteome</keyword>
<dbReference type="InterPro" id="IPR027354">
    <property type="entry name" value="YcgL_dom"/>
</dbReference>
<name>A0A6I6CU87_9GAMM</name>
<evidence type="ECO:0000313" key="4">
    <source>
        <dbReference type="Proteomes" id="UP000427716"/>
    </source>
</evidence>
<evidence type="ECO:0000259" key="2">
    <source>
        <dbReference type="PROSITE" id="PS51648"/>
    </source>
</evidence>
<gene>
    <name evidence="3" type="ORF">GM160_00930</name>
</gene>
<dbReference type="SUPFAM" id="SSF160191">
    <property type="entry name" value="YcgL-like"/>
    <property type="match status" value="1"/>
</dbReference>